<name>A0A368TPT6_9GAMM</name>
<evidence type="ECO:0000313" key="5">
    <source>
        <dbReference type="EMBL" id="RCV86590.1"/>
    </source>
</evidence>
<dbReference type="SUPFAM" id="SSF48179">
    <property type="entry name" value="6-phosphogluconate dehydrogenase C-terminal domain-like"/>
    <property type="match status" value="2"/>
</dbReference>
<dbReference type="InterPro" id="IPR013328">
    <property type="entry name" value="6PGD_dom2"/>
</dbReference>
<organism evidence="5 6">
    <name type="scientific">Vreelandella rituensis</name>
    <dbReference type="NCBI Taxonomy" id="2282306"/>
    <lineage>
        <taxon>Bacteria</taxon>
        <taxon>Pseudomonadati</taxon>
        <taxon>Pseudomonadota</taxon>
        <taxon>Gammaproteobacteria</taxon>
        <taxon>Oceanospirillales</taxon>
        <taxon>Halomonadaceae</taxon>
        <taxon>Vreelandella</taxon>
    </lineage>
</organism>
<dbReference type="OrthoDB" id="5389341at2"/>
<dbReference type="EMBL" id="QPIJ01000063">
    <property type="protein sequence ID" value="RCV86590.1"/>
    <property type="molecule type" value="Genomic_DNA"/>
</dbReference>
<dbReference type="Gene3D" id="1.10.1040.10">
    <property type="entry name" value="N-(1-d-carboxylethyl)-l-norvaline Dehydrogenase, domain 2"/>
    <property type="match status" value="2"/>
</dbReference>
<keyword evidence="6" id="KW-1185">Reference proteome</keyword>
<reference evidence="5 6" key="1">
    <citation type="submission" date="2018-07" db="EMBL/GenBank/DDBJ databases">
        <title>Halomonas rutogse sp. nov., isolated from Lake TangqianCo on Tibetan Plateau.</title>
        <authorList>
            <person name="Lu H."/>
            <person name="Xing P."/>
            <person name="Wu Q."/>
        </authorList>
    </citation>
    <scope>NUCLEOTIDE SEQUENCE [LARGE SCALE GENOMIC DNA]</scope>
    <source>
        <strain evidence="5 6">TQ8S</strain>
    </source>
</reference>
<gene>
    <name evidence="5" type="ORF">DU506_18195</name>
</gene>
<keyword evidence="1" id="KW-0560">Oxidoreductase</keyword>
<proteinExistence type="predicted"/>
<dbReference type="InterPro" id="IPR006108">
    <property type="entry name" value="3HC_DH_C"/>
</dbReference>
<dbReference type="Gene3D" id="3.40.50.720">
    <property type="entry name" value="NAD(P)-binding Rossmann-like Domain"/>
    <property type="match status" value="1"/>
</dbReference>
<feature type="domain" description="3-hydroxyacyl-CoA dehydrogenase C-terminal" evidence="3">
    <location>
        <begin position="198"/>
        <end position="295"/>
    </location>
</feature>
<feature type="domain" description="3-hydroxyacyl-CoA dehydrogenase NAD binding" evidence="4">
    <location>
        <begin position="17"/>
        <end position="195"/>
    </location>
</feature>
<dbReference type="InterPro" id="IPR006176">
    <property type="entry name" value="3-OHacyl-CoA_DH_NAD-bd"/>
</dbReference>
<evidence type="ECO:0000259" key="4">
    <source>
        <dbReference type="Pfam" id="PF02737"/>
    </source>
</evidence>
<dbReference type="GO" id="GO:0006631">
    <property type="term" value="P:fatty acid metabolic process"/>
    <property type="evidence" value="ECO:0007669"/>
    <property type="project" value="InterPro"/>
</dbReference>
<dbReference type="InterPro" id="IPR036291">
    <property type="entry name" value="NAD(P)-bd_dom_sf"/>
</dbReference>
<sequence length="515" mass="55372">MTTITSSEDKNPQPLKTVGIVGTGAMGRGIAQLAAQSGMLVYLYDSREGAVAEAQDFIGGLWQRKLEKQSLNQAQVESYTTSLVNAVSLDGMASCDIVIEAIVEKLEAKQVLFKQLEAVIADDAVLATNTSSLSVTAIAAGCRLPERVIGFHFFNPVPVMKIVEVIPGLRTGLDCLERVEALGQAMGHYTARATDTPGFLVNHAGRAFSTEALRILGESVADPMTIDRVLVDQGGFRMGPFALLDLTGLDVSHAVIESIYHQYYEEPRFRPSPLTRPRLDAGLLGRKSGEGFYHYEAGKPVLHDEPPVPEVTPLPVWISPEDGAAHQALTALTKAAGWLIEDGSVPSDTALCLLTPLGEDATTCALRQGLDASRCMAVDMLGGLEKRRSLMATPATQSLYQDAARHLLGNDGTAVSTFNDSNGFILQRMVACIVNVGADIAQQGVAAPETIDRAVELGLGYPRGPLSMGDYYGSRHILTILDHILAATGDPRYRASPWLRRRALLNLPLTTPEQN</sequence>
<feature type="domain" description="3-hydroxyacyl-CoA dehydrogenase C-terminal" evidence="3">
    <location>
        <begin position="423"/>
        <end position="503"/>
    </location>
</feature>
<dbReference type="FunFam" id="3.40.50.720:FF:000009">
    <property type="entry name" value="Fatty oxidation complex, alpha subunit"/>
    <property type="match status" value="1"/>
</dbReference>
<dbReference type="PANTHER" id="PTHR48075">
    <property type="entry name" value="3-HYDROXYACYL-COA DEHYDROGENASE FAMILY PROTEIN"/>
    <property type="match status" value="1"/>
</dbReference>
<dbReference type="Pfam" id="PF00725">
    <property type="entry name" value="3HCDH"/>
    <property type="match status" value="2"/>
</dbReference>
<dbReference type="Pfam" id="PF02737">
    <property type="entry name" value="3HCDH_N"/>
    <property type="match status" value="1"/>
</dbReference>
<dbReference type="GO" id="GO:0016616">
    <property type="term" value="F:oxidoreductase activity, acting on the CH-OH group of donors, NAD or NADP as acceptor"/>
    <property type="evidence" value="ECO:0007669"/>
    <property type="project" value="InterPro"/>
</dbReference>
<dbReference type="RefSeq" id="WP_114488291.1">
    <property type="nucleotide sequence ID" value="NZ_CBCSHM010000057.1"/>
</dbReference>
<evidence type="ECO:0000259" key="3">
    <source>
        <dbReference type="Pfam" id="PF00725"/>
    </source>
</evidence>
<evidence type="ECO:0000256" key="2">
    <source>
        <dbReference type="ARBA" id="ARBA00023027"/>
    </source>
</evidence>
<keyword evidence="2" id="KW-0520">NAD</keyword>
<dbReference type="NCBIfam" id="NF006124">
    <property type="entry name" value="PRK08268.1"/>
    <property type="match status" value="1"/>
</dbReference>
<dbReference type="SUPFAM" id="SSF51735">
    <property type="entry name" value="NAD(P)-binding Rossmann-fold domains"/>
    <property type="match status" value="1"/>
</dbReference>
<protein>
    <submittedName>
        <fullName evidence="5">3-hydroxyacyl-CoA dehydrogenase</fullName>
    </submittedName>
</protein>
<comment type="caution">
    <text evidence="5">The sequence shown here is derived from an EMBL/GenBank/DDBJ whole genome shotgun (WGS) entry which is preliminary data.</text>
</comment>
<dbReference type="PANTHER" id="PTHR48075:SF5">
    <property type="entry name" value="3-HYDROXYBUTYRYL-COA DEHYDROGENASE"/>
    <property type="match status" value="1"/>
</dbReference>
<evidence type="ECO:0000313" key="6">
    <source>
        <dbReference type="Proteomes" id="UP000253204"/>
    </source>
</evidence>
<dbReference type="Proteomes" id="UP000253204">
    <property type="component" value="Unassembled WGS sequence"/>
</dbReference>
<dbReference type="GO" id="GO:0070403">
    <property type="term" value="F:NAD+ binding"/>
    <property type="evidence" value="ECO:0007669"/>
    <property type="project" value="InterPro"/>
</dbReference>
<evidence type="ECO:0000256" key="1">
    <source>
        <dbReference type="ARBA" id="ARBA00023002"/>
    </source>
</evidence>
<dbReference type="AlphaFoldDB" id="A0A368TPT6"/>
<accession>A0A368TPT6</accession>
<dbReference type="InterPro" id="IPR008927">
    <property type="entry name" value="6-PGluconate_DH-like_C_sf"/>
</dbReference>